<feature type="compositionally biased region" description="Basic and acidic residues" evidence="5">
    <location>
        <begin position="372"/>
        <end position="387"/>
    </location>
</feature>
<dbReference type="Pfam" id="PF07915">
    <property type="entry name" value="PRKCSH"/>
    <property type="match status" value="1"/>
</dbReference>
<feature type="compositionally biased region" description="Basic and acidic residues" evidence="5">
    <location>
        <begin position="618"/>
        <end position="643"/>
    </location>
</feature>
<dbReference type="PANTHER" id="PTHR15414">
    <property type="entry name" value="OS-9-RELATED"/>
    <property type="match status" value="1"/>
</dbReference>
<dbReference type="GO" id="GO:0030970">
    <property type="term" value="P:retrograde protein transport, ER to cytosol"/>
    <property type="evidence" value="ECO:0007669"/>
    <property type="project" value="TreeGrafter"/>
</dbReference>
<feature type="compositionally biased region" description="Polar residues" evidence="5">
    <location>
        <begin position="600"/>
        <end position="613"/>
    </location>
</feature>
<accession>A0A085MFD6</accession>
<dbReference type="InterPro" id="IPR044865">
    <property type="entry name" value="MRH_dom"/>
</dbReference>
<feature type="compositionally biased region" description="Basic and acidic residues" evidence="5">
    <location>
        <begin position="272"/>
        <end position="282"/>
    </location>
</feature>
<reference evidence="7 8" key="1">
    <citation type="journal article" date="2014" name="Nat. Genet.">
        <title>Genome and transcriptome of the porcine whipworm Trichuris suis.</title>
        <authorList>
            <person name="Jex A.R."/>
            <person name="Nejsum P."/>
            <person name="Schwarz E.M."/>
            <person name="Hu L."/>
            <person name="Young N.D."/>
            <person name="Hall R.S."/>
            <person name="Korhonen P.K."/>
            <person name="Liao S."/>
            <person name="Thamsborg S."/>
            <person name="Xia J."/>
            <person name="Xu P."/>
            <person name="Wang S."/>
            <person name="Scheerlinck J.P."/>
            <person name="Hofmann A."/>
            <person name="Sternberg P.W."/>
            <person name="Wang J."/>
            <person name="Gasser R.B."/>
        </authorList>
    </citation>
    <scope>NUCLEOTIDE SEQUENCE [LARGE SCALE GENOMIC DNA]</scope>
    <source>
        <strain evidence="7">DCEP-RM93M</strain>
    </source>
</reference>
<protein>
    <recommendedName>
        <fullName evidence="6">MRH domain-containing protein</fullName>
    </recommendedName>
</protein>
<evidence type="ECO:0000313" key="8">
    <source>
        <dbReference type="Proteomes" id="UP000030764"/>
    </source>
</evidence>
<dbReference type="InterPro" id="IPR009011">
    <property type="entry name" value="Man6P_isomerase_rcpt-bd_dom_sf"/>
</dbReference>
<dbReference type="InterPro" id="IPR045149">
    <property type="entry name" value="OS-9-like"/>
</dbReference>
<dbReference type="InterPro" id="IPR012913">
    <property type="entry name" value="OS9-like_dom"/>
</dbReference>
<feature type="region of interest" description="Disordered" evidence="5">
    <location>
        <begin position="451"/>
        <end position="475"/>
    </location>
</feature>
<keyword evidence="4" id="KW-1015">Disulfide bond</keyword>
<gene>
    <name evidence="7" type="ORF">M513_03056</name>
</gene>
<evidence type="ECO:0000256" key="3">
    <source>
        <dbReference type="ARBA" id="ARBA00022824"/>
    </source>
</evidence>
<proteinExistence type="predicted"/>
<feature type="compositionally biased region" description="Low complexity" evidence="5">
    <location>
        <begin position="388"/>
        <end position="400"/>
    </location>
</feature>
<keyword evidence="8" id="KW-1185">Reference proteome</keyword>
<dbReference type="PROSITE" id="PS51914">
    <property type="entry name" value="MRH"/>
    <property type="match status" value="1"/>
</dbReference>
<feature type="domain" description="MRH" evidence="6">
    <location>
        <begin position="77"/>
        <end position="239"/>
    </location>
</feature>
<feature type="compositionally biased region" description="Basic and acidic residues" evidence="5">
    <location>
        <begin position="298"/>
        <end position="321"/>
    </location>
</feature>
<evidence type="ECO:0000259" key="6">
    <source>
        <dbReference type="PROSITE" id="PS51914"/>
    </source>
</evidence>
<keyword evidence="3" id="KW-0256">Endoplasmic reticulum</keyword>
<comment type="subcellular location">
    <subcellularLocation>
        <location evidence="1">Endoplasmic reticulum</location>
    </subcellularLocation>
</comment>
<dbReference type="SUPFAM" id="SSF50911">
    <property type="entry name" value="Mannose 6-phosphate receptor domain"/>
    <property type="match status" value="1"/>
</dbReference>
<dbReference type="PANTHER" id="PTHR15414:SF5">
    <property type="entry name" value="PROTEIN OS-9"/>
    <property type="match status" value="1"/>
</dbReference>
<evidence type="ECO:0000256" key="4">
    <source>
        <dbReference type="ARBA" id="ARBA00023157"/>
    </source>
</evidence>
<dbReference type="AlphaFoldDB" id="A0A085MFD6"/>
<feature type="region of interest" description="Disordered" evidence="5">
    <location>
        <begin position="339"/>
        <end position="400"/>
    </location>
</feature>
<dbReference type="Gene3D" id="2.70.130.10">
    <property type="entry name" value="Mannose-6-phosphate receptor binding domain"/>
    <property type="match status" value="1"/>
</dbReference>
<dbReference type="Proteomes" id="UP000030764">
    <property type="component" value="Unassembled WGS sequence"/>
</dbReference>
<organism evidence="7 8">
    <name type="scientific">Trichuris suis</name>
    <name type="common">pig whipworm</name>
    <dbReference type="NCBI Taxonomy" id="68888"/>
    <lineage>
        <taxon>Eukaryota</taxon>
        <taxon>Metazoa</taxon>
        <taxon>Ecdysozoa</taxon>
        <taxon>Nematoda</taxon>
        <taxon>Enoplea</taxon>
        <taxon>Dorylaimia</taxon>
        <taxon>Trichinellida</taxon>
        <taxon>Trichuridae</taxon>
        <taxon>Trichuris</taxon>
    </lineage>
</organism>
<keyword evidence="2" id="KW-0732">Signal</keyword>
<evidence type="ECO:0000256" key="2">
    <source>
        <dbReference type="ARBA" id="ARBA00022729"/>
    </source>
</evidence>
<feature type="region of interest" description="Disordered" evidence="5">
    <location>
        <begin position="267"/>
        <end position="321"/>
    </location>
</feature>
<dbReference type="EMBL" id="KL363196">
    <property type="protein sequence ID" value="KFD55932.1"/>
    <property type="molecule type" value="Genomic_DNA"/>
</dbReference>
<feature type="region of interest" description="Disordered" evidence="5">
    <location>
        <begin position="587"/>
        <end position="649"/>
    </location>
</feature>
<dbReference type="GO" id="GO:0030968">
    <property type="term" value="P:endoplasmic reticulum unfolded protein response"/>
    <property type="evidence" value="ECO:0007669"/>
    <property type="project" value="InterPro"/>
</dbReference>
<evidence type="ECO:0000313" key="7">
    <source>
        <dbReference type="EMBL" id="KFD55932.1"/>
    </source>
</evidence>
<evidence type="ECO:0000256" key="5">
    <source>
        <dbReference type="SAM" id="MobiDB-lite"/>
    </source>
</evidence>
<name>A0A085MFD6_9BILA</name>
<dbReference type="GO" id="GO:0005788">
    <property type="term" value="C:endoplasmic reticulum lumen"/>
    <property type="evidence" value="ECO:0007669"/>
    <property type="project" value="TreeGrafter"/>
</dbReference>
<evidence type="ECO:0000256" key="1">
    <source>
        <dbReference type="ARBA" id="ARBA00004240"/>
    </source>
</evidence>
<sequence length="649" mass="73692">MLGVRVYAASFITSLLCVYGDSQFDFDEIKYGIYGVSINSEPLLRREVEAEWQATAGENGLPPTKHVRLSNKNNVEFLCSVPSIDLRQIKSKQFNIWHSMTNVTSKNVTDLLEFLRSTCVRKTVGWWTYELCYGRYARQYHVEDGKVVEPFMLLGRYASDFDWENAAEVASKFQSSKQTLYHSQIYENGTICDLNNQFRRTEVRFYCDSDFQGAYLYSVDEPVSCQYIFNVHTSTLCQLKMFAPLESKPSPVGIECRPLLDDEQYKAFQGSSRHEKERETSFRKKQRKAKPRSGTEQAELKRSEESDNLMKEQGRRMERAFRGKPYINVDFNLMIDSSNEQSEGESAPTAPMESADSLSRDTVPHCTNSIDTKARDSTGGHRDEARGVVDSAEVDSSSVDVETEDDALYEELLSFFNDVNQRVEQLEPGTPRFSRLDKSLHEAFKRMKRRSVRGVSMKPKNPLLPDSYPPGAGTNKMNVKGNGKLTNGKIDKANDAVDPKVKVKVNVAKIQTVGIPLEERGRVISETQRMEKEIQRRLLKAGVDAGSKKIKIKLLTPHQPNSEGFEMFTKEEMRRFTDVLSSLIGTSQQQLIEEERQKSTENNYNLNFDSTPPATKVTETDKSDSAKDSSDTASEADKREKIPAAELVY</sequence>